<feature type="transmembrane region" description="Helical" evidence="7">
    <location>
        <begin position="313"/>
        <end position="337"/>
    </location>
</feature>
<feature type="transmembrane region" description="Helical" evidence="7">
    <location>
        <begin position="96"/>
        <end position="116"/>
    </location>
</feature>
<feature type="transmembrane region" description="Helical" evidence="7">
    <location>
        <begin position="252"/>
        <end position="273"/>
    </location>
</feature>
<gene>
    <name evidence="8" type="ORF">NDI79_09835</name>
</gene>
<accession>A0ABU2G1V6</accession>
<dbReference type="EMBL" id="JAMQOQ010000002">
    <property type="protein sequence ID" value="MDS0294471.1"/>
    <property type="molecule type" value="Genomic_DNA"/>
</dbReference>
<keyword evidence="5 7" id="KW-1133">Transmembrane helix</keyword>
<feature type="transmembrane region" description="Helical" evidence="7">
    <location>
        <begin position="155"/>
        <end position="176"/>
    </location>
</feature>
<dbReference type="PANTHER" id="PTHR30106">
    <property type="entry name" value="INNER MEMBRANE PROTEIN YEIH-RELATED"/>
    <property type="match status" value="1"/>
</dbReference>
<reference evidence="8 9" key="1">
    <citation type="submission" date="2022-06" db="EMBL/GenBank/DDBJ databases">
        <title>Halogeometricum sp. a new haloarchaeum isolate from saline soil.</title>
        <authorList>
            <person name="Strakova D."/>
            <person name="Galisteo C."/>
            <person name="Sanchez-Porro C."/>
            <person name="Ventosa A."/>
        </authorList>
    </citation>
    <scope>NUCLEOTIDE SEQUENCE [LARGE SCALE GENOMIC DNA]</scope>
    <source>
        <strain evidence="9">S3BR25-2</strain>
    </source>
</reference>
<feature type="transmembrane region" description="Helical" evidence="7">
    <location>
        <begin position="71"/>
        <end position="90"/>
    </location>
</feature>
<comment type="similarity">
    <text evidence="2">Belongs to the UPF0324 family.</text>
</comment>
<proteinExistence type="inferred from homology"/>
<sequence length="338" mass="33081">MSDGAVARRAGSLAAAVPGLLLLAALAGLASLVAGAVPGLNALLLAVALGALVANTVGVPDRAAAGVGFRGVLLEAGIVLLGARVAFAELVATGPVVLGLAVAAVVFGVTFVESLARRAFGLRRETASLLAAGASVCGVSAATAIAGTIDADGESLAHVVAAILLFDAVTLVAFPVAGDLLNLSSRQFGVWAGLSMYSTGPVTAAGFAHSAAAGQWATVTKLARNSLLGAVALWYAFRYADRSAGSGSRAASLLDGVPNFLAGFAFVALAANAGLLSPAMLAALETASDALFALAFAGLGLDVRLGAMREAGLAPVAVLGVSLLVVSALALTAVVTLL</sequence>
<keyword evidence="6 7" id="KW-0472">Membrane</keyword>
<evidence type="ECO:0000256" key="3">
    <source>
        <dbReference type="ARBA" id="ARBA00022475"/>
    </source>
</evidence>
<dbReference type="PANTHER" id="PTHR30106:SF2">
    <property type="entry name" value="UPF0324 INNER MEMBRANE PROTEIN YEIH"/>
    <property type="match status" value="1"/>
</dbReference>
<evidence type="ECO:0000313" key="8">
    <source>
        <dbReference type="EMBL" id="MDS0294471.1"/>
    </source>
</evidence>
<feature type="transmembrane region" description="Helical" evidence="7">
    <location>
        <begin position="40"/>
        <end position="59"/>
    </location>
</feature>
<evidence type="ECO:0000256" key="1">
    <source>
        <dbReference type="ARBA" id="ARBA00004651"/>
    </source>
</evidence>
<dbReference type="InterPro" id="IPR018383">
    <property type="entry name" value="UPF0324_pro"/>
</dbReference>
<keyword evidence="3" id="KW-1003">Cell membrane</keyword>
<feature type="transmembrane region" description="Helical" evidence="7">
    <location>
        <begin position="188"/>
        <end position="210"/>
    </location>
</feature>
<protein>
    <submittedName>
        <fullName evidence="8">Sulfate exporter family transporter</fullName>
    </submittedName>
</protein>
<name>A0ABU2G1V6_9EURY</name>
<keyword evidence="4 7" id="KW-0812">Transmembrane</keyword>
<comment type="subcellular location">
    <subcellularLocation>
        <location evidence="1">Cell membrane</location>
        <topology evidence="1">Multi-pass membrane protein</topology>
    </subcellularLocation>
</comment>
<comment type="caution">
    <text evidence="8">The sequence shown here is derived from an EMBL/GenBank/DDBJ whole genome shotgun (WGS) entry which is preliminary data.</text>
</comment>
<evidence type="ECO:0000256" key="2">
    <source>
        <dbReference type="ARBA" id="ARBA00007977"/>
    </source>
</evidence>
<dbReference type="RefSeq" id="WP_310928300.1">
    <property type="nucleotide sequence ID" value="NZ_JAMQOQ010000002.1"/>
</dbReference>
<feature type="transmembrane region" description="Helical" evidence="7">
    <location>
        <begin position="222"/>
        <end position="240"/>
    </location>
</feature>
<evidence type="ECO:0000313" key="9">
    <source>
        <dbReference type="Proteomes" id="UP001254813"/>
    </source>
</evidence>
<evidence type="ECO:0000256" key="5">
    <source>
        <dbReference type="ARBA" id="ARBA00022989"/>
    </source>
</evidence>
<feature type="transmembrane region" description="Helical" evidence="7">
    <location>
        <begin position="128"/>
        <end position="149"/>
    </location>
</feature>
<keyword evidence="9" id="KW-1185">Reference proteome</keyword>
<evidence type="ECO:0000256" key="4">
    <source>
        <dbReference type="ARBA" id="ARBA00022692"/>
    </source>
</evidence>
<organism evidence="8 9">
    <name type="scientific">Halogeometricum luteum</name>
    <dbReference type="NCBI Taxonomy" id="2950537"/>
    <lineage>
        <taxon>Archaea</taxon>
        <taxon>Methanobacteriati</taxon>
        <taxon>Methanobacteriota</taxon>
        <taxon>Stenosarchaea group</taxon>
        <taxon>Halobacteria</taxon>
        <taxon>Halobacteriales</taxon>
        <taxon>Haloferacaceae</taxon>
        <taxon>Halogeometricum</taxon>
    </lineage>
</organism>
<evidence type="ECO:0000256" key="6">
    <source>
        <dbReference type="ARBA" id="ARBA00023136"/>
    </source>
</evidence>
<dbReference type="Proteomes" id="UP001254813">
    <property type="component" value="Unassembled WGS sequence"/>
</dbReference>
<feature type="transmembrane region" description="Helical" evidence="7">
    <location>
        <begin position="12"/>
        <end position="34"/>
    </location>
</feature>
<evidence type="ECO:0000256" key="7">
    <source>
        <dbReference type="SAM" id="Phobius"/>
    </source>
</evidence>
<dbReference type="Pfam" id="PF03601">
    <property type="entry name" value="Cons_hypoth698"/>
    <property type="match status" value="1"/>
</dbReference>